<dbReference type="Proteomes" id="UP000683000">
    <property type="component" value="Unassembled WGS sequence"/>
</dbReference>
<reference evidence="1" key="1">
    <citation type="submission" date="2021-03" db="EMBL/GenBank/DDBJ databases">
        <title>Evolutionary innovations through gain and loss of genes in the ectomycorrhizal Boletales.</title>
        <authorList>
            <person name="Wu G."/>
            <person name="Miyauchi S."/>
            <person name="Morin E."/>
            <person name="Yang Z.-L."/>
            <person name="Xu J."/>
            <person name="Martin F.M."/>
        </authorList>
    </citation>
    <scope>NUCLEOTIDE SEQUENCE</scope>
    <source>
        <strain evidence="1">BR01</strain>
    </source>
</reference>
<name>A0A8I3AA35_9AGAM</name>
<dbReference type="EMBL" id="JAGFBS010000015">
    <property type="protein sequence ID" value="KAG6375110.1"/>
    <property type="molecule type" value="Genomic_DNA"/>
</dbReference>
<keyword evidence="2" id="KW-1185">Reference proteome</keyword>
<sequence>MAKSASSTQHLLCSTHPVMSVASMGCDGNSSDPLHSGEMKDRNLTVRLSMQTWRLH</sequence>
<evidence type="ECO:0000313" key="2">
    <source>
        <dbReference type="Proteomes" id="UP000683000"/>
    </source>
</evidence>
<gene>
    <name evidence="1" type="ORF">JVT61DRAFT_3304</name>
</gene>
<proteinExistence type="predicted"/>
<dbReference type="PROSITE" id="PS51257">
    <property type="entry name" value="PROKAR_LIPOPROTEIN"/>
    <property type="match status" value="1"/>
</dbReference>
<dbReference type="AlphaFoldDB" id="A0A8I3AA35"/>
<protein>
    <submittedName>
        <fullName evidence="1">Uncharacterized protein</fullName>
    </submittedName>
</protein>
<evidence type="ECO:0000313" key="1">
    <source>
        <dbReference type="EMBL" id="KAG6375110.1"/>
    </source>
</evidence>
<accession>A0A8I3AA35</accession>
<organism evidence="1 2">
    <name type="scientific">Boletus reticuloceps</name>
    <dbReference type="NCBI Taxonomy" id="495285"/>
    <lineage>
        <taxon>Eukaryota</taxon>
        <taxon>Fungi</taxon>
        <taxon>Dikarya</taxon>
        <taxon>Basidiomycota</taxon>
        <taxon>Agaricomycotina</taxon>
        <taxon>Agaricomycetes</taxon>
        <taxon>Agaricomycetidae</taxon>
        <taxon>Boletales</taxon>
        <taxon>Boletineae</taxon>
        <taxon>Boletaceae</taxon>
        <taxon>Boletoideae</taxon>
        <taxon>Boletus</taxon>
    </lineage>
</organism>
<comment type="caution">
    <text evidence="1">The sequence shown here is derived from an EMBL/GenBank/DDBJ whole genome shotgun (WGS) entry which is preliminary data.</text>
</comment>